<sequence>MSSDTLSIQNASLSYGKWYDGDMDHEISDTDVDAKTAAPGGSVDISACGREGSPTGTTGGFDVCDGSTKIARVHWDCPWGSPDNDFAVGDINKNYWVQVGYWGKTGAIGWVNVEVGKKG</sequence>
<evidence type="ECO:0000256" key="1">
    <source>
        <dbReference type="ARBA" id="ARBA00010795"/>
    </source>
</evidence>
<evidence type="ECO:0000313" key="3">
    <source>
        <dbReference type="Proteomes" id="UP000286921"/>
    </source>
</evidence>
<dbReference type="InterPro" id="IPR009413">
    <property type="entry name" value="Aegerolysin-typ"/>
</dbReference>
<dbReference type="AlphaFoldDB" id="A0A401L1G0"/>
<dbReference type="Proteomes" id="UP000286921">
    <property type="component" value="Unassembled WGS sequence"/>
</dbReference>
<organism evidence="2 3">
    <name type="scientific">Aspergillus awamori</name>
    <name type="common">Black koji mold</name>
    <dbReference type="NCBI Taxonomy" id="105351"/>
    <lineage>
        <taxon>Eukaryota</taxon>
        <taxon>Fungi</taxon>
        <taxon>Dikarya</taxon>
        <taxon>Ascomycota</taxon>
        <taxon>Pezizomycotina</taxon>
        <taxon>Eurotiomycetes</taxon>
        <taxon>Eurotiomycetidae</taxon>
        <taxon>Eurotiales</taxon>
        <taxon>Aspergillaceae</taxon>
        <taxon>Aspergillus</taxon>
    </lineage>
</organism>
<evidence type="ECO:0000313" key="2">
    <source>
        <dbReference type="EMBL" id="GCB25344.1"/>
    </source>
</evidence>
<protein>
    <submittedName>
        <fullName evidence="2">Asp-hemolysin</fullName>
    </submittedName>
</protein>
<dbReference type="Pfam" id="PF06355">
    <property type="entry name" value="Aegerolysin"/>
    <property type="match status" value="1"/>
</dbReference>
<keyword evidence="3" id="KW-1185">Reference proteome</keyword>
<reference evidence="2 3" key="1">
    <citation type="submission" date="2016-09" db="EMBL/GenBank/DDBJ databases">
        <title>Aspergillus awamori IFM 58123T.</title>
        <authorList>
            <person name="Kusuya Y."/>
            <person name="Shimizu M."/>
            <person name="Takahashi H."/>
            <person name="Yaguchi T."/>
        </authorList>
    </citation>
    <scope>NUCLEOTIDE SEQUENCE [LARGE SCALE GENOMIC DNA]</scope>
    <source>
        <strain evidence="2 3">IFM 58123</strain>
    </source>
</reference>
<accession>A0A401L1G0</accession>
<dbReference type="STRING" id="105351.A0A401L1G0"/>
<name>A0A401L1G0_ASPAW</name>
<dbReference type="PIRSF" id="PIRSF007951">
    <property type="entry name" value="Hemolysin, aegerolysin type"/>
    <property type="match status" value="1"/>
</dbReference>
<comment type="caution">
    <text evidence="2">The sequence shown here is derived from an EMBL/GenBank/DDBJ whole genome shotgun (WGS) entry which is preliminary data.</text>
</comment>
<comment type="similarity">
    <text evidence="1">Belongs to the aegerolysin family.</text>
</comment>
<gene>
    <name evidence="2" type="ORF">AAWM_08229</name>
</gene>
<dbReference type="EMBL" id="BDHI01000021">
    <property type="protein sequence ID" value="GCB25344.1"/>
    <property type="molecule type" value="Genomic_DNA"/>
</dbReference>
<dbReference type="Gene3D" id="2.60.270.50">
    <property type="match status" value="1"/>
</dbReference>
<dbReference type="GO" id="GO:0019836">
    <property type="term" value="P:symbiont-mediated hemolysis of host erythrocyte"/>
    <property type="evidence" value="ECO:0007669"/>
    <property type="project" value="InterPro"/>
</dbReference>
<proteinExistence type="inferred from homology"/>